<dbReference type="AlphaFoldDB" id="A0A0F5J821"/>
<dbReference type="EMBL" id="AQHW01000017">
    <property type="protein sequence ID" value="KKB54016.1"/>
    <property type="molecule type" value="Genomic_DNA"/>
</dbReference>
<dbReference type="STRING" id="1203610.HMPREF1536_03597"/>
<reference evidence="1 2" key="1">
    <citation type="submission" date="2013-04" db="EMBL/GenBank/DDBJ databases">
        <title>The Genome Sequence of Parabacteroides gordonii DSM 23371.</title>
        <authorList>
            <consortium name="The Broad Institute Genomics Platform"/>
            <person name="Earl A."/>
            <person name="Ward D."/>
            <person name="Feldgarden M."/>
            <person name="Gevers D."/>
            <person name="Martens E."/>
            <person name="Sakamoto M."/>
            <person name="Benno Y."/>
            <person name="Suzuki N."/>
            <person name="Matsunaga N."/>
            <person name="Koshihara K."/>
            <person name="Seki M."/>
            <person name="Komiya H."/>
            <person name="Walker B."/>
            <person name="Young S."/>
            <person name="Zeng Q."/>
            <person name="Gargeya S."/>
            <person name="Fitzgerald M."/>
            <person name="Haas B."/>
            <person name="Abouelleil A."/>
            <person name="Allen A.W."/>
            <person name="Alvarado L."/>
            <person name="Arachchi H.M."/>
            <person name="Berlin A.M."/>
            <person name="Chapman S.B."/>
            <person name="Gainer-Dewar J."/>
            <person name="Goldberg J."/>
            <person name="Griggs A."/>
            <person name="Gujja S."/>
            <person name="Hansen M."/>
            <person name="Howarth C."/>
            <person name="Imamovic A."/>
            <person name="Ireland A."/>
            <person name="Larimer J."/>
            <person name="McCowan C."/>
            <person name="Murphy C."/>
            <person name="Pearson M."/>
            <person name="Poon T.W."/>
            <person name="Priest M."/>
            <person name="Roberts A."/>
            <person name="Saif S."/>
            <person name="Shea T."/>
            <person name="Sisk P."/>
            <person name="Sykes S."/>
            <person name="Wortman J."/>
            <person name="Nusbaum C."/>
            <person name="Birren B."/>
        </authorList>
    </citation>
    <scope>NUCLEOTIDE SEQUENCE [LARGE SCALE GENOMIC DNA]</scope>
    <source>
        <strain evidence="1 2">MS-1</strain>
    </source>
</reference>
<dbReference type="HOGENOM" id="CLU_059151_0_0_10"/>
<organism evidence="1 2">
    <name type="scientific">Parabacteroides gordonii MS-1 = DSM 23371</name>
    <dbReference type="NCBI Taxonomy" id="1203610"/>
    <lineage>
        <taxon>Bacteria</taxon>
        <taxon>Pseudomonadati</taxon>
        <taxon>Bacteroidota</taxon>
        <taxon>Bacteroidia</taxon>
        <taxon>Bacteroidales</taxon>
        <taxon>Tannerellaceae</taxon>
        <taxon>Parabacteroides</taxon>
    </lineage>
</organism>
<gene>
    <name evidence="1" type="ORF">HMPREF1536_03597</name>
</gene>
<comment type="caution">
    <text evidence="1">The sequence shown here is derived from an EMBL/GenBank/DDBJ whole genome shotgun (WGS) entry which is preliminary data.</text>
</comment>
<proteinExistence type="predicted"/>
<dbReference type="Pfam" id="PF17170">
    <property type="entry name" value="DUF5128"/>
    <property type="match status" value="1"/>
</dbReference>
<dbReference type="RefSeq" id="WP_028726752.1">
    <property type="nucleotide sequence ID" value="NZ_AUAE01000010.1"/>
</dbReference>
<protein>
    <recommendedName>
        <fullName evidence="3">6-bladed beta-propeller</fullName>
    </recommendedName>
</protein>
<dbReference type="PATRIC" id="fig|1203610.3.peg.3667"/>
<dbReference type="Proteomes" id="UP000033035">
    <property type="component" value="Unassembled WGS sequence"/>
</dbReference>
<keyword evidence="2" id="KW-1185">Reference proteome</keyword>
<name>A0A0F5J821_9BACT</name>
<accession>A0A0F5J821</accession>
<evidence type="ECO:0000313" key="1">
    <source>
        <dbReference type="EMBL" id="KKB54016.1"/>
    </source>
</evidence>
<evidence type="ECO:0008006" key="3">
    <source>
        <dbReference type="Google" id="ProtNLM"/>
    </source>
</evidence>
<evidence type="ECO:0000313" key="2">
    <source>
        <dbReference type="Proteomes" id="UP000033035"/>
    </source>
</evidence>
<sequence length="393" mass="44652">MKKIWLCLAVVALLPGLNGCRGKAGSEGPLPVLDFRADIPKKDVALQELGKVRYFRLQTPENVLLGDQMKLVPSEAGLFFFEPSTGDVIGFNKKGEMISRFNRKGQGGEEYARIRHILYDDQRREVFLDGFTQMQVYGLDGSYKKSFSFPDSLQMDVVESLDKNTMVFLDMKGVPFVKEGETADLGERQESSNRPYVLMDKETGKKIERLPIVSDNRYRSMIITTRDGRPFVLLNRMRNLLSCNGGGCLISEPAADTLYQLSSDRQLKPVFSKLPLSTGKEGKIACEIRALTPNQMLVNAVFLKDEGEMKLRNELYLYNVAENAFSQVKLTNKDWQNGDMMNFVFNNNKLYYTLYPFTLLEAMEKNELDGELLEITKTLDEDDNLILMEVSLD</sequence>